<dbReference type="InterPro" id="IPR011009">
    <property type="entry name" value="Kinase-like_dom_sf"/>
</dbReference>
<dbReference type="InterPro" id="IPR052961">
    <property type="entry name" value="Oxido-Kinase-like_Enzymes"/>
</dbReference>
<reference evidence="1 2" key="1">
    <citation type="submission" date="2018-06" db="EMBL/GenBank/DDBJ databases">
        <title>Genomic Encyclopedia of Type Strains, Phase IV (KMG-IV): sequencing the most valuable type-strain genomes for metagenomic binning, comparative biology and taxonomic classification.</title>
        <authorList>
            <person name="Goeker M."/>
        </authorList>
    </citation>
    <scope>NUCLEOTIDE SEQUENCE [LARGE SCALE GENOMIC DNA]</scope>
    <source>
        <strain evidence="1 2">DSM 44599</strain>
    </source>
</reference>
<organism evidence="1 2">
    <name type="scientific">Nocardia puris</name>
    <dbReference type="NCBI Taxonomy" id="208602"/>
    <lineage>
        <taxon>Bacteria</taxon>
        <taxon>Bacillati</taxon>
        <taxon>Actinomycetota</taxon>
        <taxon>Actinomycetes</taxon>
        <taxon>Mycobacteriales</taxon>
        <taxon>Nocardiaceae</taxon>
        <taxon>Nocardia</taxon>
    </lineage>
</organism>
<dbReference type="PANTHER" id="PTHR23020:SF41">
    <property type="entry name" value="AMINOGLYCOSIDE PHOSPHOTRANSFERASE DOMAIN-CONTAINING PROTEIN"/>
    <property type="match status" value="1"/>
</dbReference>
<dbReference type="OrthoDB" id="141068at2"/>
<gene>
    <name evidence="1" type="ORF">DFR74_107273</name>
</gene>
<dbReference type="SUPFAM" id="SSF56112">
    <property type="entry name" value="Protein kinase-like (PK-like)"/>
    <property type="match status" value="1"/>
</dbReference>
<dbReference type="GO" id="GO:0016301">
    <property type="term" value="F:kinase activity"/>
    <property type="evidence" value="ECO:0007669"/>
    <property type="project" value="UniProtKB-KW"/>
</dbReference>
<dbReference type="STRING" id="1210090.GCA_001613185_01883"/>
<dbReference type="PANTHER" id="PTHR23020">
    <property type="entry name" value="UNCHARACTERIZED NUCLEAR HORMONE RECEPTOR-RELATED"/>
    <property type="match status" value="1"/>
</dbReference>
<protein>
    <submittedName>
        <fullName evidence="1">Ecdysteroid kinase</fullName>
    </submittedName>
</protein>
<keyword evidence="2" id="KW-1185">Reference proteome</keyword>
<dbReference type="AlphaFoldDB" id="A0A366DI21"/>
<dbReference type="Pfam" id="PF02958">
    <property type="entry name" value="EcKL"/>
    <property type="match status" value="1"/>
</dbReference>
<comment type="caution">
    <text evidence="1">The sequence shown here is derived from an EMBL/GenBank/DDBJ whole genome shotgun (WGS) entry which is preliminary data.</text>
</comment>
<dbReference type="Gene3D" id="3.90.1200.10">
    <property type="match status" value="1"/>
</dbReference>
<evidence type="ECO:0000313" key="1">
    <source>
        <dbReference type="EMBL" id="RBO89595.1"/>
    </source>
</evidence>
<proteinExistence type="predicted"/>
<dbReference type="EMBL" id="QNRE01000007">
    <property type="protein sequence ID" value="RBO89595.1"/>
    <property type="molecule type" value="Genomic_DNA"/>
</dbReference>
<dbReference type="Proteomes" id="UP000252586">
    <property type="component" value="Unassembled WGS sequence"/>
</dbReference>
<keyword evidence="1" id="KW-0418">Kinase</keyword>
<evidence type="ECO:0000313" key="2">
    <source>
        <dbReference type="Proteomes" id="UP000252586"/>
    </source>
</evidence>
<name>A0A366DI21_9NOCA</name>
<keyword evidence="1" id="KW-0808">Transferase</keyword>
<sequence length="145" mass="16289">MDALTDILGRAPATVVHGDFHCQNISFDESGAARLIDFQFVQRGAAVLVVARFLATSLTTEVRRAEERDLLRRYHLRRAALGAPEDEPDAELTALRAGLLWNIAMPLSLHVRRVMMQGRPWPEKFPILTRCLDAARDWDALAVLD</sequence>
<accession>A0A366DI21</accession>
<dbReference type="InterPro" id="IPR004119">
    <property type="entry name" value="EcKL"/>
</dbReference>